<dbReference type="Proteomes" id="UP000199181">
    <property type="component" value="Unassembled WGS sequence"/>
</dbReference>
<organism evidence="2 3">
    <name type="scientific">Stigmatella erecta</name>
    <dbReference type="NCBI Taxonomy" id="83460"/>
    <lineage>
        <taxon>Bacteria</taxon>
        <taxon>Pseudomonadati</taxon>
        <taxon>Myxococcota</taxon>
        <taxon>Myxococcia</taxon>
        <taxon>Myxococcales</taxon>
        <taxon>Cystobacterineae</taxon>
        <taxon>Archangiaceae</taxon>
        <taxon>Stigmatella</taxon>
    </lineage>
</organism>
<accession>A0A1I0L129</accession>
<evidence type="ECO:0008006" key="4">
    <source>
        <dbReference type="Google" id="ProtNLM"/>
    </source>
</evidence>
<dbReference type="AlphaFoldDB" id="A0A1I0L129"/>
<dbReference type="RefSeq" id="WP_093524863.1">
    <property type="nucleotide sequence ID" value="NZ_FOIJ01000017.1"/>
</dbReference>
<dbReference type="EMBL" id="FOIJ01000017">
    <property type="protein sequence ID" value="SEU32845.1"/>
    <property type="molecule type" value="Genomic_DNA"/>
</dbReference>
<evidence type="ECO:0000313" key="3">
    <source>
        <dbReference type="Proteomes" id="UP000199181"/>
    </source>
</evidence>
<keyword evidence="1" id="KW-0732">Signal</keyword>
<name>A0A1I0L129_9BACT</name>
<keyword evidence="3" id="KW-1185">Reference proteome</keyword>
<protein>
    <recommendedName>
        <fullName evidence="4">Disulphide bond corrector protein DsbC</fullName>
    </recommendedName>
</protein>
<reference evidence="3" key="1">
    <citation type="submission" date="2016-10" db="EMBL/GenBank/DDBJ databases">
        <authorList>
            <person name="Varghese N."/>
            <person name="Submissions S."/>
        </authorList>
    </citation>
    <scope>NUCLEOTIDE SEQUENCE [LARGE SCALE GENOMIC DNA]</scope>
    <source>
        <strain evidence="3">DSM 16858</strain>
    </source>
</reference>
<feature type="signal peptide" evidence="1">
    <location>
        <begin position="1"/>
        <end position="25"/>
    </location>
</feature>
<gene>
    <name evidence="2" type="ORF">SAMN05443639_1177</name>
</gene>
<sequence>MQRLRRLAPIAALWVAALASLRAHAQDEANPSSLYEVSTEGTSTKVKSGEKGLFVLSIKSKPGAHVSDEAPLKLQVKGTQLVPAKEQLAYSDSVAKKKEGDAYADPRFEVPFTLEGGKGTLDAKLTFFICTEKICARQQKTLSIPVEAQ</sequence>
<evidence type="ECO:0000256" key="1">
    <source>
        <dbReference type="SAM" id="SignalP"/>
    </source>
</evidence>
<evidence type="ECO:0000313" key="2">
    <source>
        <dbReference type="EMBL" id="SEU32845.1"/>
    </source>
</evidence>
<proteinExistence type="predicted"/>
<feature type="chain" id="PRO_5011634929" description="Disulphide bond corrector protein DsbC" evidence="1">
    <location>
        <begin position="26"/>
        <end position="149"/>
    </location>
</feature>